<dbReference type="PRINTS" id="PR00332">
    <property type="entry name" value="HISTRIAD"/>
</dbReference>
<evidence type="ECO:0000313" key="6">
    <source>
        <dbReference type="Proteomes" id="UP000228711"/>
    </source>
</evidence>
<proteinExistence type="predicted"/>
<dbReference type="PROSITE" id="PS51084">
    <property type="entry name" value="HIT_2"/>
    <property type="match status" value="1"/>
</dbReference>
<dbReference type="GO" id="GO:0003824">
    <property type="term" value="F:catalytic activity"/>
    <property type="evidence" value="ECO:0007669"/>
    <property type="project" value="InterPro"/>
</dbReference>
<name>A0A2H0YS31_9BACT</name>
<comment type="caution">
    <text evidence="5">The sequence shown here is derived from an EMBL/GenBank/DDBJ whole genome shotgun (WGS) entry which is preliminary data.</text>
</comment>
<feature type="active site" description="Tele-AMP-histidine intermediate" evidence="1">
    <location>
        <position position="106"/>
    </location>
</feature>
<evidence type="ECO:0000259" key="4">
    <source>
        <dbReference type="PROSITE" id="PS51084"/>
    </source>
</evidence>
<evidence type="ECO:0000256" key="2">
    <source>
        <dbReference type="PIRSR" id="PIRSR601310-3"/>
    </source>
</evidence>
<dbReference type="PANTHER" id="PTHR23089">
    <property type="entry name" value="HISTIDINE TRIAD HIT PROTEIN"/>
    <property type="match status" value="1"/>
</dbReference>
<dbReference type="EMBL" id="PEXV01000126">
    <property type="protein sequence ID" value="PIS41305.1"/>
    <property type="molecule type" value="Genomic_DNA"/>
</dbReference>
<dbReference type="InterPro" id="IPR019808">
    <property type="entry name" value="Histidine_triad_CS"/>
</dbReference>
<dbReference type="AlphaFoldDB" id="A0A2H0YS31"/>
<dbReference type="Proteomes" id="UP000228711">
    <property type="component" value="Unassembled WGS sequence"/>
</dbReference>
<protein>
    <submittedName>
        <fullName evidence="5">Histidine triad nucleotide-binding protein</fullName>
    </submittedName>
</protein>
<dbReference type="Pfam" id="PF01230">
    <property type="entry name" value="HIT"/>
    <property type="match status" value="1"/>
</dbReference>
<gene>
    <name evidence="5" type="ORF">COT25_03820</name>
</gene>
<evidence type="ECO:0000256" key="1">
    <source>
        <dbReference type="PIRSR" id="PIRSR601310-1"/>
    </source>
</evidence>
<dbReference type="InterPro" id="IPR001310">
    <property type="entry name" value="Histidine_triad_HIT"/>
</dbReference>
<accession>A0A2H0YS31</accession>
<sequence length="116" mass="12915">MTQMETATKSECIFCSIVQHRADASIIYEDDACMAFRDIHPEAPTHVLVIPKIHVEKFSDLATQTEIMDTLMVAVLKVIQKLGVEHNSKIAINNGKDAGQIIPHVHVHVLSKQKSD</sequence>
<dbReference type="InterPro" id="IPR036265">
    <property type="entry name" value="HIT-like_sf"/>
</dbReference>
<dbReference type="PROSITE" id="PS00892">
    <property type="entry name" value="HIT_1"/>
    <property type="match status" value="1"/>
</dbReference>
<feature type="short sequence motif" description="Histidine triad motif" evidence="2 3">
    <location>
        <begin position="104"/>
        <end position="108"/>
    </location>
</feature>
<dbReference type="SUPFAM" id="SSF54197">
    <property type="entry name" value="HIT-like"/>
    <property type="match status" value="1"/>
</dbReference>
<feature type="domain" description="HIT" evidence="4">
    <location>
        <begin position="13"/>
        <end position="116"/>
    </location>
</feature>
<dbReference type="InterPro" id="IPR011146">
    <property type="entry name" value="HIT-like"/>
</dbReference>
<dbReference type="Gene3D" id="3.30.428.10">
    <property type="entry name" value="HIT-like"/>
    <property type="match status" value="1"/>
</dbReference>
<organism evidence="5 6">
    <name type="scientific">Candidatus Kerfeldbacteria bacterium CG08_land_8_20_14_0_20_42_7</name>
    <dbReference type="NCBI Taxonomy" id="2014245"/>
    <lineage>
        <taxon>Bacteria</taxon>
        <taxon>Candidatus Kerfeldiibacteriota</taxon>
    </lineage>
</organism>
<reference evidence="6" key="1">
    <citation type="submission" date="2017-09" db="EMBL/GenBank/DDBJ databases">
        <title>Depth-based differentiation of microbial function through sediment-hosted aquifers and enrichment of novel symbionts in the deep terrestrial subsurface.</title>
        <authorList>
            <person name="Probst A.J."/>
            <person name="Ladd B."/>
            <person name="Jarett J.K."/>
            <person name="Geller-Mcgrath D.E."/>
            <person name="Sieber C.M.K."/>
            <person name="Emerson J.B."/>
            <person name="Anantharaman K."/>
            <person name="Thomas B.C."/>
            <person name="Malmstrom R."/>
            <person name="Stieglmeier M."/>
            <person name="Klingl A."/>
            <person name="Woyke T."/>
            <person name="Ryan C.M."/>
            <person name="Banfield J.F."/>
        </authorList>
    </citation>
    <scope>NUCLEOTIDE SEQUENCE [LARGE SCALE GENOMIC DNA]</scope>
</reference>
<evidence type="ECO:0000256" key="3">
    <source>
        <dbReference type="PROSITE-ProRule" id="PRU00464"/>
    </source>
</evidence>
<evidence type="ECO:0000313" key="5">
    <source>
        <dbReference type="EMBL" id="PIS41305.1"/>
    </source>
</evidence>